<dbReference type="AlphaFoldDB" id="A0AAD9PKQ3"/>
<organism evidence="1 2">
    <name type="scientific">Babesia duncani</name>
    <dbReference type="NCBI Taxonomy" id="323732"/>
    <lineage>
        <taxon>Eukaryota</taxon>
        <taxon>Sar</taxon>
        <taxon>Alveolata</taxon>
        <taxon>Apicomplexa</taxon>
        <taxon>Aconoidasida</taxon>
        <taxon>Piroplasmida</taxon>
        <taxon>Babesiidae</taxon>
        <taxon>Babesia</taxon>
    </lineage>
</organism>
<dbReference type="Proteomes" id="UP001214638">
    <property type="component" value="Unassembled WGS sequence"/>
</dbReference>
<sequence>MFGFVKTKPDSNSFVRKSILEFNICMMALFSTTRAGVPLMVTISSKGSTVLGSQSCMSYANPLQPFLTRQTFINCEAGNTSE</sequence>
<reference evidence="1" key="1">
    <citation type="journal article" date="2023" name="Nat. Microbiol.">
        <title>Babesia duncani multi-omics identifies virulence factors and drug targets.</title>
        <authorList>
            <person name="Singh P."/>
            <person name="Lonardi S."/>
            <person name="Liang Q."/>
            <person name="Vydyam P."/>
            <person name="Khabirova E."/>
            <person name="Fang T."/>
            <person name="Gihaz S."/>
            <person name="Thekkiniath J."/>
            <person name="Munshi M."/>
            <person name="Abel S."/>
            <person name="Ciampossin L."/>
            <person name="Batugedara G."/>
            <person name="Gupta M."/>
            <person name="Lu X.M."/>
            <person name="Lenz T."/>
            <person name="Chakravarty S."/>
            <person name="Cornillot E."/>
            <person name="Hu Y."/>
            <person name="Ma W."/>
            <person name="Gonzalez L.M."/>
            <person name="Sanchez S."/>
            <person name="Estrada K."/>
            <person name="Sanchez-Flores A."/>
            <person name="Montero E."/>
            <person name="Harb O.S."/>
            <person name="Le Roch K.G."/>
            <person name="Mamoun C.B."/>
        </authorList>
    </citation>
    <scope>NUCLEOTIDE SEQUENCE</scope>
    <source>
        <strain evidence="1">WA1</strain>
    </source>
</reference>
<name>A0AAD9PKQ3_9APIC</name>
<protein>
    <submittedName>
        <fullName evidence="1">Uncharacterized protein</fullName>
    </submittedName>
</protein>
<keyword evidence="2" id="KW-1185">Reference proteome</keyword>
<gene>
    <name evidence="1" type="ORF">BdWA1_001751</name>
</gene>
<accession>A0AAD9PKQ3</accession>
<evidence type="ECO:0000313" key="2">
    <source>
        <dbReference type="Proteomes" id="UP001214638"/>
    </source>
</evidence>
<dbReference type="RefSeq" id="XP_067803346.1">
    <property type="nucleotide sequence ID" value="XM_067946782.1"/>
</dbReference>
<dbReference type="GeneID" id="94336049"/>
<dbReference type="KEGG" id="bdw:94336049"/>
<comment type="caution">
    <text evidence="1">The sequence shown here is derived from an EMBL/GenBank/DDBJ whole genome shotgun (WGS) entry which is preliminary data.</text>
</comment>
<evidence type="ECO:0000313" key="1">
    <source>
        <dbReference type="EMBL" id="KAK2196504.1"/>
    </source>
</evidence>
<dbReference type="EMBL" id="JALLKP010000002">
    <property type="protein sequence ID" value="KAK2196504.1"/>
    <property type="molecule type" value="Genomic_DNA"/>
</dbReference>
<proteinExistence type="predicted"/>